<dbReference type="GO" id="GO:0046872">
    <property type="term" value="F:metal ion binding"/>
    <property type="evidence" value="ECO:0007669"/>
    <property type="project" value="UniProtKB-KW"/>
</dbReference>
<feature type="domain" description="4Fe-4S ferredoxin-type" evidence="5">
    <location>
        <begin position="199"/>
        <end position="228"/>
    </location>
</feature>
<evidence type="ECO:0000256" key="3">
    <source>
        <dbReference type="ARBA" id="ARBA00023004"/>
    </source>
</evidence>
<dbReference type="PANTHER" id="PTHR24960">
    <property type="entry name" value="PHOTOSYSTEM I IRON-SULFUR CENTER-RELATED"/>
    <property type="match status" value="1"/>
</dbReference>
<comment type="caution">
    <text evidence="6">The sequence shown here is derived from an EMBL/GenBank/DDBJ whole genome shotgun (WGS) entry which is preliminary data.</text>
</comment>
<accession>A0A644TIH7</accession>
<dbReference type="Gene3D" id="3.30.70.20">
    <property type="match status" value="1"/>
</dbReference>
<evidence type="ECO:0000313" key="6">
    <source>
        <dbReference type="EMBL" id="MPL66738.1"/>
    </source>
</evidence>
<dbReference type="InterPro" id="IPR017900">
    <property type="entry name" value="4Fe4S_Fe_S_CS"/>
</dbReference>
<sequence length="369" mass="40941">MKRIITLILVIFTFTSFNAFSQNKTSSNSESDSIAIVYFIKDITPENVLKLYKAMGVEYKGKTGVKIHFGEDGNKNFLNPELTRPLMQYTKATWVETNVLYVGKRRFTDNHIKLAKEHGFTFAPIDILDSEAEAEYSTKGMGFKHYKKIKYGSHFDNYDNYIIYSHFKGHGSAGFGGAIKNLAMGFASPGGKMAQHASDVPVISDASKCIKCSNCINNCPADAISYVNDVITIDKEKCIGCAKCIAECPKRIIKPESTNLETNVFLERLVEYACMFTRKKPMVYINVLANISSSCDCSARAPLPFTQDIGILASKDIVAIEQASHDLVAKGHKCEDAFLKESGVSGLGQIEYAQKLGMGTRKYKLVELK</sequence>
<dbReference type="AlphaFoldDB" id="A0A644TIH7"/>
<keyword evidence="4" id="KW-0411">Iron-sulfur</keyword>
<dbReference type="InterPro" id="IPR007160">
    <property type="entry name" value="DUF362"/>
</dbReference>
<evidence type="ECO:0000259" key="5">
    <source>
        <dbReference type="PROSITE" id="PS51379"/>
    </source>
</evidence>
<dbReference type="SUPFAM" id="SSF54862">
    <property type="entry name" value="4Fe-4S ferredoxins"/>
    <property type="match status" value="1"/>
</dbReference>
<dbReference type="InterPro" id="IPR017896">
    <property type="entry name" value="4Fe4S_Fe-S-bd"/>
</dbReference>
<organism evidence="6">
    <name type="scientific">bioreactor metagenome</name>
    <dbReference type="NCBI Taxonomy" id="1076179"/>
    <lineage>
        <taxon>unclassified sequences</taxon>
        <taxon>metagenomes</taxon>
        <taxon>ecological metagenomes</taxon>
    </lineage>
</organism>
<dbReference type="InterPro" id="IPR050157">
    <property type="entry name" value="PSI_iron-sulfur_center"/>
</dbReference>
<gene>
    <name evidence="6" type="primary">rsxB_9</name>
    <name evidence="6" type="ORF">SDC9_12426</name>
</gene>
<feature type="domain" description="4Fe-4S ferredoxin-type" evidence="5">
    <location>
        <begin position="229"/>
        <end position="258"/>
    </location>
</feature>
<dbReference type="GO" id="GO:0051539">
    <property type="term" value="F:4 iron, 4 sulfur cluster binding"/>
    <property type="evidence" value="ECO:0007669"/>
    <property type="project" value="UniProtKB-KW"/>
</dbReference>
<protein>
    <submittedName>
        <fullName evidence="6">Electron transport complex subunit RsxB</fullName>
    </submittedName>
</protein>
<proteinExistence type="predicted"/>
<dbReference type="EMBL" id="VSSQ01000033">
    <property type="protein sequence ID" value="MPL66738.1"/>
    <property type="molecule type" value="Genomic_DNA"/>
</dbReference>
<reference evidence="6" key="1">
    <citation type="submission" date="2019-08" db="EMBL/GenBank/DDBJ databases">
        <authorList>
            <person name="Kucharzyk K."/>
            <person name="Murdoch R.W."/>
            <person name="Higgins S."/>
            <person name="Loffler F."/>
        </authorList>
    </citation>
    <scope>NUCLEOTIDE SEQUENCE</scope>
</reference>
<dbReference type="Pfam" id="PF12838">
    <property type="entry name" value="Fer4_7"/>
    <property type="match status" value="1"/>
</dbReference>
<evidence type="ECO:0000256" key="2">
    <source>
        <dbReference type="ARBA" id="ARBA00022723"/>
    </source>
</evidence>
<evidence type="ECO:0000256" key="1">
    <source>
        <dbReference type="ARBA" id="ARBA00022485"/>
    </source>
</evidence>
<name>A0A644TIH7_9ZZZZ</name>
<dbReference type="PROSITE" id="PS51379">
    <property type="entry name" value="4FE4S_FER_2"/>
    <property type="match status" value="2"/>
</dbReference>
<keyword evidence="2" id="KW-0479">Metal-binding</keyword>
<dbReference type="PANTHER" id="PTHR24960:SF79">
    <property type="entry name" value="PHOTOSYSTEM I IRON-SULFUR CENTER"/>
    <property type="match status" value="1"/>
</dbReference>
<evidence type="ECO:0000256" key="4">
    <source>
        <dbReference type="ARBA" id="ARBA00023014"/>
    </source>
</evidence>
<dbReference type="PROSITE" id="PS00198">
    <property type="entry name" value="4FE4S_FER_1"/>
    <property type="match status" value="1"/>
</dbReference>
<dbReference type="Pfam" id="PF04015">
    <property type="entry name" value="DUF362"/>
    <property type="match status" value="1"/>
</dbReference>
<keyword evidence="3" id="KW-0408">Iron</keyword>
<keyword evidence="1" id="KW-0004">4Fe-4S</keyword>